<dbReference type="Proteomes" id="UP000261739">
    <property type="component" value="Unassembled WGS sequence"/>
</dbReference>
<dbReference type="EMBL" id="DQID01000172">
    <property type="protein sequence ID" value="HCT14428.1"/>
    <property type="molecule type" value="Genomic_DNA"/>
</dbReference>
<gene>
    <name evidence="4" type="ORF">DIW82_06460</name>
</gene>
<feature type="compositionally biased region" description="Low complexity" evidence="1">
    <location>
        <begin position="256"/>
        <end position="266"/>
    </location>
</feature>
<accession>A0A3D4SYR0</accession>
<keyword evidence="2" id="KW-0812">Transmembrane</keyword>
<evidence type="ECO:0000313" key="4">
    <source>
        <dbReference type="EMBL" id="HCT14428.1"/>
    </source>
</evidence>
<feature type="compositionally biased region" description="Basic and acidic residues" evidence="1">
    <location>
        <begin position="307"/>
        <end position="317"/>
    </location>
</feature>
<feature type="region of interest" description="Disordered" evidence="1">
    <location>
        <begin position="240"/>
        <end position="323"/>
    </location>
</feature>
<dbReference type="InterPro" id="IPR046706">
    <property type="entry name" value="DUF6779"/>
</dbReference>
<proteinExistence type="predicted"/>
<evidence type="ECO:0000256" key="1">
    <source>
        <dbReference type="SAM" id="MobiDB-lite"/>
    </source>
</evidence>
<feature type="compositionally biased region" description="Gly residues" evidence="1">
    <location>
        <begin position="246"/>
        <end position="255"/>
    </location>
</feature>
<protein>
    <recommendedName>
        <fullName evidence="3">DUF6779 domain-containing protein</fullName>
    </recommendedName>
</protein>
<comment type="caution">
    <text evidence="4">The sequence shown here is derived from an EMBL/GenBank/DDBJ whole genome shotgun (WGS) entry which is preliminary data.</text>
</comment>
<reference evidence="4 5" key="1">
    <citation type="journal article" date="2018" name="Nat. Biotechnol.">
        <title>A standardized bacterial taxonomy based on genome phylogeny substantially revises the tree of life.</title>
        <authorList>
            <person name="Parks D.H."/>
            <person name="Chuvochina M."/>
            <person name="Waite D.W."/>
            <person name="Rinke C."/>
            <person name="Skarshewski A."/>
            <person name="Chaumeil P.A."/>
            <person name="Hugenholtz P."/>
        </authorList>
    </citation>
    <scope>NUCLEOTIDE SEQUENCE [LARGE SCALE GENOMIC DNA]</scope>
    <source>
        <strain evidence="4">UBA11247</strain>
    </source>
</reference>
<feature type="transmembrane region" description="Helical" evidence="2">
    <location>
        <begin position="31"/>
        <end position="51"/>
    </location>
</feature>
<dbReference type="STRING" id="863239.GCA_000213935_01695"/>
<feature type="compositionally biased region" description="Low complexity" evidence="1">
    <location>
        <begin position="189"/>
        <end position="202"/>
    </location>
</feature>
<feature type="region of interest" description="Disordered" evidence="1">
    <location>
        <begin position="172"/>
        <end position="214"/>
    </location>
</feature>
<sequence length="336" mass="35727">MSSAFPDHDPHHLPDPESSRASTPPGNGAKILVYLLFLLAVIATVIMFFVDNDAWQKIAVIAALWAAFIGAVLVSRYSGQLGEEKARNRELEARSAGALDSERARSRARELELERNYNDRVQEGRDETIASIREELAALRLQLSELSGLDLSEEQVSVRARAERIVELERTVQRAEDKAAEPTTDDSSDTSASSASSETSPSVEGHRGGRQGGFATGSFTAVNWSGADSEATTQIPLVVSENPLGGSNGTNGNGTAGTDSTTAGTGVHERPAGPSPSTNGWEPRVPDAGAQAPEPGHHRRPATPDEGEPRGRRRADDSASGVTVAELMAQLKKNSK</sequence>
<feature type="compositionally biased region" description="Basic and acidic residues" evidence="1">
    <location>
        <begin position="1"/>
        <end position="18"/>
    </location>
</feature>
<feature type="transmembrane region" description="Helical" evidence="2">
    <location>
        <begin position="58"/>
        <end position="79"/>
    </location>
</feature>
<evidence type="ECO:0000259" key="3">
    <source>
        <dbReference type="Pfam" id="PF20570"/>
    </source>
</evidence>
<dbReference type="RefSeq" id="WP_273051674.1">
    <property type="nucleotide sequence ID" value="NZ_DAITTW010000003.1"/>
</dbReference>
<feature type="domain" description="DUF6779" evidence="3">
    <location>
        <begin position="57"/>
        <end position="164"/>
    </location>
</feature>
<evidence type="ECO:0000256" key="2">
    <source>
        <dbReference type="SAM" id="Phobius"/>
    </source>
</evidence>
<dbReference type="Pfam" id="PF20570">
    <property type="entry name" value="DUF6779"/>
    <property type="match status" value="1"/>
</dbReference>
<name>A0A3D4SYR0_9CORY</name>
<feature type="region of interest" description="Disordered" evidence="1">
    <location>
        <begin position="1"/>
        <end position="24"/>
    </location>
</feature>
<keyword evidence="2" id="KW-0472">Membrane</keyword>
<organism evidence="4 5">
    <name type="scientific">Corynebacterium nuruki</name>
    <dbReference type="NCBI Taxonomy" id="1032851"/>
    <lineage>
        <taxon>Bacteria</taxon>
        <taxon>Bacillati</taxon>
        <taxon>Actinomycetota</taxon>
        <taxon>Actinomycetes</taxon>
        <taxon>Mycobacteriales</taxon>
        <taxon>Corynebacteriaceae</taxon>
        <taxon>Corynebacterium</taxon>
    </lineage>
</organism>
<evidence type="ECO:0000313" key="5">
    <source>
        <dbReference type="Proteomes" id="UP000261739"/>
    </source>
</evidence>
<dbReference type="AlphaFoldDB" id="A0A3D4SYR0"/>
<keyword evidence="2" id="KW-1133">Transmembrane helix</keyword>